<evidence type="ECO:0000256" key="3">
    <source>
        <dbReference type="ARBA" id="ARBA00022764"/>
    </source>
</evidence>
<evidence type="ECO:0000256" key="1">
    <source>
        <dbReference type="ARBA" id="ARBA00004418"/>
    </source>
</evidence>
<keyword evidence="3" id="KW-0574">Periplasm</keyword>
<dbReference type="GO" id="GO:0055085">
    <property type="term" value="P:transmembrane transport"/>
    <property type="evidence" value="ECO:0007669"/>
    <property type="project" value="InterPro"/>
</dbReference>
<name>A0A159Z9P3_9RHOB</name>
<geneLocation type="plasmid" evidence="6">
    <name>cai42_Plasmidc</name>
</geneLocation>
<dbReference type="OrthoDB" id="8673861at2"/>
<dbReference type="NCBIfam" id="TIGR00787">
    <property type="entry name" value="dctP"/>
    <property type="match status" value="1"/>
</dbReference>
<protein>
    <submittedName>
        <fullName evidence="5">TRAP dicarboxylate transporter, DctP subunit</fullName>
    </submittedName>
</protein>
<evidence type="ECO:0000256" key="4">
    <source>
        <dbReference type="SAM" id="SignalP"/>
    </source>
</evidence>
<dbReference type="CDD" id="cd13675">
    <property type="entry name" value="PBP2_TRAP_SBP_like_5"/>
    <property type="match status" value="1"/>
</dbReference>
<reference evidence="5 6" key="1">
    <citation type="submission" date="2015-09" db="EMBL/GenBank/DDBJ databases">
        <title>Complete genome sequence of Defluviimonas alba cai42t isolated from an oilfield in Xinjiang.</title>
        <authorList>
            <person name="Geng S."/>
            <person name="Pan X."/>
            <person name="Wu X."/>
        </authorList>
    </citation>
    <scope>NUCLEOTIDE SEQUENCE [LARGE SCALE GENOMIC DNA]</scope>
    <source>
        <strain evidence="6">cai42</strain>
        <plasmid evidence="6">cai42_Plasmidc</plasmid>
    </source>
</reference>
<dbReference type="KEGG" id="daa:AKL17_3p0135"/>
<dbReference type="Gene3D" id="3.40.190.170">
    <property type="entry name" value="Bacterial extracellular solute-binding protein, family 7"/>
    <property type="match status" value="1"/>
</dbReference>
<dbReference type="NCBIfam" id="NF037995">
    <property type="entry name" value="TRAP_S1"/>
    <property type="match status" value="1"/>
</dbReference>
<dbReference type="GO" id="GO:0030288">
    <property type="term" value="C:outer membrane-bounded periplasmic space"/>
    <property type="evidence" value="ECO:0007669"/>
    <property type="project" value="InterPro"/>
</dbReference>
<dbReference type="InterPro" id="IPR004682">
    <property type="entry name" value="TRAP_DctP"/>
</dbReference>
<dbReference type="Pfam" id="PF03480">
    <property type="entry name" value="DctP"/>
    <property type="match status" value="1"/>
</dbReference>
<dbReference type="InterPro" id="IPR038404">
    <property type="entry name" value="TRAP_DctP_sf"/>
</dbReference>
<dbReference type="EMBL" id="CP012664">
    <property type="protein sequence ID" value="AMY72291.1"/>
    <property type="molecule type" value="Genomic_DNA"/>
</dbReference>
<gene>
    <name evidence="5" type="ORF">AKL17_3p0135</name>
</gene>
<feature type="signal peptide" evidence="4">
    <location>
        <begin position="1"/>
        <end position="29"/>
    </location>
</feature>
<evidence type="ECO:0000256" key="2">
    <source>
        <dbReference type="ARBA" id="ARBA00022729"/>
    </source>
</evidence>
<keyword evidence="2 4" id="KW-0732">Signal</keyword>
<sequence>MSLTRAAYTVRAGFVAALASATFFGAAVAAEPEITFRAAHSSTPSSTGHKALEFLDKELREKSDGRIGLVIFPNSQLGGERELVENVQFGNVDLTFVSSAPVASFAPQFFAFDIPFLFKDREQAYGVLDGDIGKEILASLDDKGMVGLGYWENGFRQLTNNKMEIRTPEDLAGLKMRTMENEVHIATWRAEGANPAPLAFNELFTALQQGTFDAQEGPINLFYDMKFNEVQKFITKTNHIYSPWPVLANPDKLASLSAEDRALFDAAISAATEYQRGLAQEADDKAEAAMTDVTFTTLTSEELAAFSAKVVPIVDLVKEKAGADLVDRLLTATAN</sequence>
<dbReference type="Proteomes" id="UP000076128">
    <property type="component" value="Plasmid pcai42C"/>
</dbReference>
<proteinExistence type="predicted"/>
<evidence type="ECO:0000313" key="5">
    <source>
        <dbReference type="EMBL" id="AMY72291.1"/>
    </source>
</evidence>
<dbReference type="PANTHER" id="PTHR33376:SF2">
    <property type="entry name" value="DICARBOXYLATE-BINDING PERIPLASMIC PROTEIN"/>
    <property type="match status" value="1"/>
</dbReference>
<evidence type="ECO:0000313" key="6">
    <source>
        <dbReference type="Proteomes" id="UP000076128"/>
    </source>
</evidence>
<dbReference type="PANTHER" id="PTHR33376">
    <property type="match status" value="1"/>
</dbReference>
<feature type="chain" id="PRO_5007812102" evidence="4">
    <location>
        <begin position="30"/>
        <end position="335"/>
    </location>
</feature>
<dbReference type="PIRSF" id="PIRSF006470">
    <property type="entry name" value="DctB"/>
    <property type="match status" value="1"/>
</dbReference>
<dbReference type="InterPro" id="IPR018389">
    <property type="entry name" value="DctP_fam"/>
</dbReference>
<keyword evidence="6" id="KW-1185">Reference proteome</keyword>
<keyword evidence="5" id="KW-0614">Plasmid</keyword>
<accession>A0A159Z9P3</accession>
<dbReference type="AlphaFoldDB" id="A0A159Z9P3"/>
<organism evidence="5 6">
    <name type="scientific">Frigidibacter mobilis</name>
    <dbReference type="NCBI Taxonomy" id="1335048"/>
    <lineage>
        <taxon>Bacteria</taxon>
        <taxon>Pseudomonadati</taxon>
        <taxon>Pseudomonadota</taxon>
        <taxon>Alphaproteobacteria</taxon>
        <taxon>Rhodobacterales</taxon>
        <taxon>Paracoccaceae</taxon>
        <taxon>Frigidibacter</taxon>
    </lineage>
</organism>
<dbReference type="PATRIC" id="fig|1335048.3.peg.5258"/>
<dbReference type="GO" id="GO:0030246">
    <property type="term" value="F:carbohydrate binding"/>
    <property type="evidence" value="ECO:0007669"/>
    <property type="project" value="TreeGrafter"/>
</dbReference>
<comment type="subcellular location">
    <subcellularLocation>
        <location evidence="1">Periplasm</location>
    </subcellularLocation>
</comment>